<gene>
    <name evidence="1" type="ORF">SDC9_109168</name>
</gene>
<accession>A0A645BAF6</accession>
<dbReference type="EMBL" id="VSSQ01018798">
    <property type="protein sequence ID" value="MPM62302.1"/>
    <property type="molecule type" value="Genomic_DNA"/>
</dbReference>
<evidence type="ECO:0000313" key="1">
    <source>
        <dbReference type="EMBL" id="MPM62302.1"/>
    </source>
</evidence>
<comment type="caution">
    <text evidence="1">The sequence shown here is derived from an EMBL/GenBank/DDBJ whole genome shotgun (WGS) entry which is preliminary data.</text>
</comment>
<organism evidence="1">
    <name type="scientific">bioreactor metagenome</name>
    <dbReference type="NCBI Taxonomy" id="1076179"/>
    <lineage>
        <taxon>unclassified sequences</taxon>
        <taxon>metagenomes</taxon>
        <taxon>ecological metagenomes</taxon>
    </lineage>
</organism>
<reference evidence="1" key="1">
    <citation type="submission" date="2019-08" db="EMBL/GenBank/DDBJ databases">
        <authorList>
            <person name="Kucharzyk K."/>
            <person name="Murdoch R.W."/>
            <person name="Higgins S."/>
            <person name="Loffler F."/>
        </authorList>
    </citation>
    <scope>NUCLEOTIDE SEQUENCE</scope>
</reference>
<sequence length="88" mass="9359">MINEELIAEIVTRVIEKLAALENAPCAAAPETGKDAGEIKIEKRVITEKDIIAARGGGASAVCVARRAIMTDLAKEYAQAHGIVIKRC</sequence>
<name>A0A645BAF6_9ZZZZ</name>
<proteinExistence type="predicted"/>
<dbReference type="AlphaFoldDB" id="A0A645BAF6"/>
<protein>
    <submittedName>
        <fullName evidence="1">Uncharacterized protein</fullName>
    </submittedName>
</protein>